<dbReference type="InterPro" id="IPR055127">
    <property type="entry name" value="YEATS2_3HBD"/>
</dbReference>
<dbReference type="AlphaFoldDB" id="A0A8S3X6N0"/>
<comment type="caution">
    <text evidence="3">The sequence shown here is derived from an EMBL/GenBank/DDBJ whole genome shotgun (WGS) entry which is preliminary data.</text>
</comment>
<proteinExistence type="predicted"/>
<gene>
    <name evidence="3" type="ORF">PAPOLLO_LOCUS14603</name>
</gene>
<protein>
    <submittedName>
        <fullName evidence="3">(apollo) hypothetical protein</fullName>
    </submittedName>
</protein>
<sequence length="652" mass="74655">MHFAMPECNRPASVEHTIRLDRHCTGLQTLGAETVVDVWLYSTPEMLQHEYKEDIPPTLPIDTNETQETEKSSSEEHQKQNPNEISNIINDFDHVDNIKTGENNDAEKVNDSWLEFFSKDTTVLNVDEMLVKDIKKEGIDYTDLEAAIDTSIISRTNESNTNDSILYDQLSITPDCTDYKINEPAEDLPSEILNQSVCSKKRIVKYIDPATGKIYYLEMDRDLDLTKVQEIVINSQGNVKTAKISPIKSNGLKHVRNSKHRESLLRPEVRSLIKKEMKTDNYRALNNYPHIENDHCYLAAPRYDHIDTENEEENDEEMPMENRVSVDNVISTDGKDLYETLCGVIRRFSSVRIAANYLLKKIPLITDKAKEPDYVKYFPFVVENDEKYWKLDFAKRRNIEWSRAKLINKLLKENLRTDEQIWRTKQILIYSRLHGFYPIRTENIPQHLDTSSEEWSIWNSNDDSRQMETEKSESCPNFDFNTLTLFDSEELLGNTSLLESVTQSDSDEEIDIVGCETKVKVKSEVVPETSLEVLPVESEEDRLRFMFIEKKCADIGIELRNEDIGNGYSYSAVHAVLLSAVRSFAEELLRSGLAASIVPHTVPGSMPLVWTERARVRAVCARAVRAALSSAPRLQLLSARGLAALPHTTQPL</sequence>
<evidence type="ECO:0000259" key="2">
    <source>
        <dbReference type="Pfam" id="PF22951"/>
    </source>
</evidence>
<feature type="compositionally biased region" description="Basic and acidic residues" evidence="1">
    <location>
        <begin position="68"/>
        <end position="79"/>
    </location>
</feature>
<accession>A0A8S3X6N0</accession>
<name>A0A8S3X6N0_PARAO</name>
<reference evidence="3" key="1">
    <citation type="submission" date="2021-04" db="EMBL/GenBank/DDBJ databases">
        <authorList>
            <person name="Tunstrom K."/>
        </authorList>
    </citation>
    <scope>NUCLEOTIDE SEQUENCE</scope>
</reference>
<dbReference type="EMBL" id="CAJQZP010000978">
    <property type="protein sequence ID" value="CAG5005631.1"/>
    <property type="molecule type" value="Genomic_DNA"/>
</dbReference>
<organism evidence="3 4">
    <name type="scientific">Parnassius apollo</name>
    <name type="common">Apollo butterfly</name>
    <name type="synonym">Papilio apollo</name>
    <dbReference type="NCBI Taxonomy" id="110799"/>
    <lineage>
        <taxon>Eukaryota</taxon>
        <taxon>Metazoa</taxon>
        <taxon>Ecdysozoa</taxon>
        <taxon>Arthropoda</taxon>
        <taxon>Hexapoda</taxon>
        <taxon>Insecta</taxon>
        <taxon>Pterygota</taxon>
        <taxon>Neoptera</taxon>
        <taxon>Endopterygota</taxon>
        <taxon>Lepidoptera</taxon>
        <taxon>Glossata</taxon>
        <taxon>Ditrysia</taxon>
        <taxon>Papilionoidea</taxon>
        <taxon>Papilionidae</taxon>
        <taxon>Parnassiinae</taxon>
        <taxon>Parnassini</taxon>
        <taxon>Parnassius</taxon>
        <taxon>Parnassius</taxon>
    </lineage>
</organism>
<feature type="domain" description="YEATS" evidence="2">
    <location>
        <begin position="349"/>
        <end position="445"/>
    </location>
</feature>
<keyword evidence="4" id="KW-1185">Reference proteome</keyword>
<dbReference type="Proteomes" id="UP000691718">
    <property type="component" value="Unassembled WGS sequence"/>
</dbReference>
<dbReference type="OrthoDB" id="1741717at2759"/>
<evidence type="ECO:0000313" key="3">
    <source>
        <dbReference type="EMBL" id="CAG5005631.1"/>
    </source>
</evidence>
<evidence type="ECO:0000256" key="1">
    <source>
        <dbReference type="SAM" id="MobiDB-lite"/>
    </source>
</evidence>
<feature type="region of interest" description="Disordered" evidence="1">
    <location>
        <begin position="54"/>
        <end position="84"/>
    </location>
</feature>
<dbReference type="Pfam" id="PF22951">
    <property type="entry name" value="3HBD"/>
    <property type="match status" value="1"/>
</dbReference>
<evidence type="ECO:0000313" key="4">
    <source>
        <dbReference type="Proteomes" id="UP000691718"/>
    </source>
</evidence>